<comment type="caution">
    <text evidence="1">The sequence shown here is derived from an EMBL/GenBank/DDBJ whole genome shotgun (WGS) entry which is preliminary data.</text>
</comment>
<dbReference type="AlphaFoldDB" id="E1ICT2"/>
<evidence type="ECO:0000313" key="1">
    <source>
        <dbReference type="EMBL" id="EFO81030.1"/>
    </source>
</evidence>
<reference evidence="1 2" key="1">
    <citation type="journal article" date="2011" name="J. Bacteriol.">
        <title>Draft genome sequence of the anoxygenic filamentous phototrophic bacterium Oscillochloris trichoides subsp. DG-6.</title>
        <authorList>
            <person name="Kuznetsov B.B."/>
            <person name="Ivanovsky R.N."/>
            <person name="Keppen O.I."/>
            <person name="Sukhacheva M.V."/>
            <person name="Bumazhkin B.K."/>
            <person name="Patutina E.O."/>
            <person name="Beletsky A.V."/>
            <person name="Mardanov A.V."/>
            <person name="Baslerov R.V."/>
            <person name="Panteleeva A.N."/>
            <person name="Kolganova T.V."/>
            <person name="Ravin N.V."/>
            <person name="Skryabin K.G."/>
        </authorList>
    </citation>
    <scope>NUCLEOTIDE SEQUENCE [LARGE SCALE GENOMIC DNA]</scope>
    <source>
        <strain evidence="1 2">DG-6</strain>
    </source>
</reference>
<dbReference type="HOGENOM" id="CLU_1154795_0_0_0"/>
<evidence type="ECO:0000313" key="2">
    <source>
        <dbReference type="Proteomes" id="UP000054010"/>
    </source>
</evidence>
<dbReference type="STRING" id="765420.OSCT_1133"/>
<protein>
    <submittedName>
        <fullName evidence="1">Uncharacterized protein</fullName>
    </submittedName>
</protein>
<sequence>MEVLERPPKEAVEAIGFLVPMNDGAALVGGLSFAHGEPQALEESGTLWLPGLRVFPAASPNAAMWQLVQVGGVISAPGSYGPEGAYTHQLEQIRIQALKINDLSIEQLLSTSRKYANQAVRIRAQVLISESSALLVEALGAGGVPDASARQIKLNGAIERGALLERLQASGNAHFGAVEVVGIWHEQSLYVLSIRAE</sequence>
<keyword evidence="2" id="KW-1185">Reference proteome</keyword>
<accession>E1ICT2</accession>
<gene>
    <name evidence="1" type="ORF">OSCT_1133</name>
</gene>
<proteinExistence type="predicted"/>
<dbReference type="eggNOG" id="ENOG5030MEW">
    <property type="taxonomic scope" value="Bacteria"/>
</dbReference>
<dbReference type="Proteomes" id="UP000054010">
    <property type="component" value="Unassembled WGS sequence"/>
</dbReference>
<organism evidence="1 2">
    <name type="scientific">Oscillochloris trichoides DG-6</name>
    <dbReference type="NCBI Taxonomy" id="765420"/>
    <lineage>
        <taxon>Bacteria</taxon>
        <taxon>Bacillati</taxon>
        <taxon>Chloroflexota</taxon>
        <taxon>Chloroflexia</taxon>
        <taxon>Chloroflexales</taxon>
        <taxon>Chloroflexineae</taxon>
        <taxon>Oscillochloridaceae</taxon>
        <taxon>Oscillochloris</taxon>
    </lineage>
</organism>
<name>E1ICT2_9CHLR</name>
<dbReference type="EMBL" id="ADVR01000030">
    <property type="protein sequence ID" value="EFO81030.1"/>
    <property type="molecule type" value="Genomic_DNA"/>
</dbReference>